<sequence>MVGLCLTFNSIRMPFGDDSMPSNVVFVEKEMQGWHGREVGGRSFPFHQILATAYFFIHSKGEMFLNSVQTICQRSN</sequence>
<accession>A0A8S0U6Z5</accession>
<protein>
    <submittedName>
        <fullName evidence="1">Uncharacterized protein</fullName>
    </submittedName>
</protein>
<dbReference type="AlphaFoldDB" id="A0A8S0U6Z5"/>
<evidence type="ECO:0000313" key="1">
    <source>
        <dbReference type="EMBL" id="CAA3014048.1"/>
    </source>
</evidence>
<dbReference type="Gramene" id="OE9A046418T1">
    <property type="protein sequence ID" value="OE9A046418C1"/>
    <property type="gene ID" value="OE9A046418"/>
</dbReference>
<dbReference type="EMBL" id="CACTIH010007465">
    <property type="protein sequence ID" value="CAA3014048.1"/>
    <property type="molecule type" value="Genomic_DNA"/>
</dbReference>
<proteinExistence type="predicted"/>
<comment type="caution">
    <text evidence="1">The sequence shown here is derived from an EMBL/GenBank/DDBJ whole genome shotgun (WGS) entry which is preliminary data.</text>
</comment>
<organism evidence="1 2">
    <name type="scientific">Olea europaea subsp. europaea</name>
    <dbReference type="NCBI Taxonomy" id="158383"/>
    <lineage>
        <taxon>Eukaryota</taxon>
        <taxon>Viridiplantae</taxon>
        <taxon>Streptophyta</taxon>
        <taxon>Embryophyta</taxon>
        <taxon>Tracheophyta</taxon>
        <taxon>Spermatophyta</taxon>
        <taxon>Magnoliopsida</taxon>
        <taxon>eudicotyledons</taxon>
        <taxon>Gunneridae</taxon>
        <taxon>Pentapetalae</taxon>
        <taxon>asterids</taxon>
        <taxon>lamiids</taxon>
        <taxon>Lamiales</taxon>
        <taxon>Oleaceae</taxon>
        <taxon>Oleeae</taxon>
        <taxon>Olea</taxon>
    </lineage>
</organism>
<reference evidence="1 2" key="1">
    <citation type="submission" date="2019-12" db="EMBL/GenBank/DDBJ databases">
        <authorList>
            <person name="Alioto T."/>
            <person name="Alioto T."/>
            <person name="Gomez Garrido J."/>
        </authorList>
    </citation>
    <scope>NUCLEOTIDE SEQUENCE [LARGE SCALE GENOMIC DNA]</scope>
</reference>
<name>A0A8S0U6Z5_OLEEU</name>
<keyword evidence="2" id="KW-1185">Reference proteome</keyword>
<evidence type="ECO:0000313" key="2">
    <source>
        <dbReference type="Proteomes" id="UP000594638"/>
    </source>
</evidence>
<dbReference type="Proteomes" id="UP000594638">
    <property type="component" value="Unassembled WGS sequence"/>
</dbReference>
<gene>
    <name evidence="1" type="ORF">OLEA9_A046418</name>
</gene>